<dbReference type="InterPro" id="IPR052698">
    <property type="entry name" value="MoCofactor_Util/Proc"/>
</dbReference>
<dbReference type="InterPro" id="IPR003777">
    <property type="entry name" value="XdhC_CoxI"/>
</dbReference>
<dbReference type="PANTHER" id="PTHR30388:SF6">
    <property type="entry name" value="XANTHINE DEHYDROGENASE SUBUNIT A-RELATED"/>
    <property type="match status" value="1"/>
</dbReference>
<dbReference type="Gene3D" id="3.40.50.720">
    <property type="entry name" value="NAD(P)-binding Rossmann-like Domain"/>
    <property type="match status" value="1"/>
</dbReference>
<evidence type="ECO:0000313" key="2">
    <source>
        <dbReference type="EMBL" id="SVB99646.1"/>
    </source>
</evidence>
<dbReference type="AlphaFoldDB" id="A0A382IJ45"/>
<evidence type="ECO:0000259" key="1">
    <source>
        <dbReference type="SMART" id="SM00746"/>
    </source>
</evidence>
<reference evidence="2" key="1">
    <citation type="submission" date="2018-05" db="EMBL/GenBank/DDBJ databases">
        <authorList>
            <person name="Lanie J.A."/>
            <person name="Ng W.-L."/>
            <person name="Kazmierczak K.M."/>
            <person name="Andrzejewski T.M."/>
            <person name="Davidsen T.M."/>
            <person name="Wayne K.J."/>
            <person name="Tettelin H."/>
            <person name="Glass J.I."/>
            <person name="Rusch D."/>
            <person name="Podicherti R."/>
            <person name="Tsui H.-C.T."/>
            <person name="Winkler M.E."/>
        </authorList>
    </citation>
    <scope>NUCLEOTIDE SEQUENCE</scope>
</reference>
<sequence>VNLNWIQRAAELEKEGKPFSLATVINASAPTSAKPVAKAIITGDGKMEGWIGGGCSKEVVVEEALKCLNSGRSTILRVTPQPDTSLNHSVKEVLLSCESGGTLELHIEPVLPVTKLLIYGSTPTATALAQMAYVMDFDIHLFGAGVTEIEMIKGIQLEEQFQSPPGRSVAVVATQGEGDIKALKAAIKTDALHIFFIASRKKGGEVTAGFSPEDMDKIKFPAGLDIGAVTPEEIAVSILAEIVQALRSQDSAGFREESKETSMVKDPVCGMEVNPAKASHSVKHNNEMVYFCCEGCESQFTAT</sequence>
<gene>
    <name evidence="2" type="ORF">METZ01_LOCUS252500</name>
</gene>
<dbReference type="SMART" id="SM00746">
    <property type="entry name" value="TRASH"/>
    <property type="match status" value="1"/>
</dbReference>
<dbReference type="InterPro" id="IPR011017">
    <property type="entry name" value="TRASH_dom"/>
</dbReference>
<protein>
    <recommendedName>
        <fullName evidence="1">TRASH domain-containing protein</fullName>
    </recommendedName>
</protein>
<organism evidence="2">
    <name type="scientific">marine metagenome</name>
    <dbReference type="NCBI Taxonomy" id="408172"/>
    <lineage>
        <taxon>unclassified sequences</taxon>
        <taxon>metagenomes</taxon>
        <taxon>ecological metagenomes</taxon>
    </lineage>
</organism>
<feature type="domain" description="TRASH" evidence="1">
    <location>
        <begin position="266"/>
        <end position="303"/>
    </location>
</feature>
<proteinExistence type="predicted"/>
<dbReference type="InterPro" id="IPR027051">
    <property type="entry name" value="XdhC_Rossmann_dom"/>
</dbReference>
<accession>A0A382IJ45</accession>
<dbReference type="Pfam" id="PF13478">
    <property type="entry name" value="XdhC_C"/>
    <property type="match status" value="1"/>
</dbReference>
<feature type="non-terminal residue" evidence="2">
    <location>
        <position position="303"/>
    </location>
</feature>
<name>A0A382IJ45_9ZZZZ</name>
<dbReference type="Pfam" id="PF02625">
    <property type="entry name" value="XdhC_CoxI"/>
    <property type="match status" value="1"/>
</dbReference>
<dbReference type="PANTHER" id="PTHR30388">
    <property type="entry name" value="ALDEHYDE OXIDOREDUCTASE MOLYBDENUM COFACTOR ASSEMBLY PROTEIN"/>
    <property type="match status" value="1"/>
</dbReference>
<dbReference type="EMBL" id="UINC01067714">
    <property type="protein sequence ID" value="SVB99646.1"/>
    <property type="molecule type" value="Genomic_DNA"/>
</dbReference>
<feature type="non-terminal residue" evidence="2">
    <location>
        <position position="1"/>
    </location>
</feature>